<feature type="region of interest" description="Disordered" evidence="1">
    <location>
        <begin position="1"/>
        <end position="102"/>
    </location>
</feature>
<dbReference type="EMBL" id="JBHSQV010000036">
    <property type="protein sequence ID" value="MFC5986222.1"/>
    <property type="molecule type" value="Genomic_DNA"/>
</dbReference>
<comment type="caution">
    <text evidence="2">The sequence shown here is derived from an EMBL/GenBank/DDBJ whole genome shotgun (WGS) entry which is preliminary data.</text>
</comment>
<protein>
    <submittedName>
        <fullName evidence="2">Uncharacterized protein</fullName>
    </submittedName>
</protein>
<sequence length="102" mass="11628">MNLKPVELQVALPRTAEAGIQQKNQMDRPVTEQQMLAAATIQEESTARKRASKADESAESDLRDAQHQKNPSDPQHHRKNKKESSSETWKHPHKGHHIDYTL</sequence>
<accession>A0ABW1IMC3</accession>
<keyword evidence="3" id="KW-1185">Reference proteome</keyword>
<evidence type="ECO:0000313" key="2">
    <source>
        <dbReference type="EMBL" id="MFC5986222.1"/>
    </source>
</evidence>
<proteinExistence type="predicted"/>
<name>A0ABW1IMC3_9BACL</name>
<feature type="compositionally biased region" description="Basic and acidic residues" evidence="1">
    <location>
        <begin position="52"/>
        <end position="67"/>
    </location>
</feature>
<reference evidence="3" key="1">
    <citation type="journal article" date="2019" name="Int. J. Syst. Evol. Microbiol.">
        <title>The Global Catalogue of Microorganisms (GCM) 10K type strain sequencing project: providing services to taxonomists for standard genome sequencing and annotation.</title>
        <authorList>
            <consortium name="The Broad Institute Genomics Platform"/>
            <consortium name="The Broad Institute Genome Sequencing Center for Infectious Disease"/>
            <person name="Wu L."/>
            <person name="Ma J."/>
        </authorList>
    </citation>
    <scope>NUCLEOTIDE SEQUENCE [LARGE SCALE GENOMIC DNA]</scope>
    <source>
        <strain evidence="3">CCM 8749</strain>
    </source>
</reference>
<evidence type="ECO:0000256" key="1">
    <source>
        <dbReference type="SAM" id="MobiDB-lite"/>
    </source>
</evidence>
<gene>
    <name evidence="2" type="ORF">ACFPXP_07220</name>
</gene>
<dbReference type="RefSeq" id="WP_379893550.1">
    <property type="nucleotide sequence ID" value="NZ_CBCSCT010000001.1"/>
</dbReference>
<dbReference type="Proteomes" id="UP001596250">
    <property type="component" value="Unassembled WGS sequence"/>
</dbReference>
<organism evidence="2 3">
    <name type="scientific">Marinicrinis lubricantis</name>
    <dbReference type="NCBI Taxonomy" id="2086470"/>
    <lineage>
        <taxon>Bacteria</taxon>
        <taxon>Bacillati</taxon>
        <taxon>Bacillota</taxon>
        <taxon>Bacilli</taxon>
        <taxon>Bacillales</taxon>
        <taxon>Paenibacillaceae</taxon>
    </lineage>
</organism>
<evidence type="ECO:0000313" key="3">
    <source>
        <dbReference type="Proteomes" id="UP001596250"/>
    </source>
</evidence>